<evidence type="ECO:0000313" key="2">
    <source>
        <dbReference type="EMBL" id="WBL36266.1"/>
    </source>
</evidence>
<dbReference type="EMBL" id="CP115149">
    <property type="protein sequence ID" value="WBL36266.1"/>
    <property type="molecule type" value="Genomic_DNA"/>
</dbReference>
<dbReference type="InterPro" id="IPR002912">
    <property type="entry name" value="ACT_dom"/>
</dbReference>
<keyword evidence="3" id="KW-1185">Reference proteome</keyword>
<proteinExistence type="predicted"/>
<reference evidence="2 3" key="1">
    <citation type="journal article" date="2023" name="ISME J.">
        <title>Thermophilic Dehalococcoidia with unusual traits shed light on an unexpected past.</title>
        <authorList>
            <person name="Palmer M."/>
            <person name="Covington J.K."/>
            <person name="Zhou E.M."/>
            <person name="Thomas S.C."/>
            <person name="Habib N."/>
            <person name="Seymour C.O."/>
            <person name="Lai D."/>
            <person name="Johnston J."/>
            <person name="Hashimi A."/>
            <person name="Jiao J.Y."/>
            <person name="Muok A.R."/>
            <person name="Liu L."/>
            <person name="Xian W.D."/>
            <person name="Zhi X.Y."/>
            <person name="Li M.M."/>
            <person name="Silva L.P."/>
            <person name="Bowen B.P."/>
            <person name="Louie K."/>
            <person name="Briegel A."/>
            <person name="Pett-Ridge J."/>
            <person name="Weber P.K."/>
            <person name="Tocheva E.I."/>
            <person name="Woyke T."/>
            <person name="Northen T.R."/>
            <person name="Mayali X."/>
            <person name="Li W.J."/>
            <person name="Hedlund B.P."/>
        </authorList>
    </citation>
    <scope>NUCLEOTIDE SEQUENCE [LARGE SCALE GENOMIC DNA]</scope>
    <source>
        <strain evidence="2 3">YIM 72310</strain>
    </source>
</reference>
<sequence>MAVVRSIRITMPDRPGALSAVTTALAAHRVDIVRLDVVSHEGEYVVDDLLLEAATAEDIGAAIGGSGRR</sequence>
<feature type="domain" description="ACT" evidence="1">
    <location>
        <begin position="6"/>
        <end position="69"/>
    </location>
</feature>
<dbReference type="Pfam" id="PF01842">
    <property type="entry name" value="ACT"/>
    <property type="match status" value="1"/>
</dbReference>
<dbReference type="PROSITE" id="PS51671">
    <property type="entry name" value="ACT"/>
    <property type="match status" value="1"/>
</dbReference>
<name>A0ABY7M9B1_9CHLR</name>
<dbReference type="InterPro" id="IPR045865">
    <property type="entry name" value="ACT-like_dom_sf"/>
</dbReference>
<evidence type="ECO:0000259" key="1">
    <source>
        <dbReference type="PROSITE" id="PS51671"/>
    </source>
</evidence>
<accession>A0ABY7M9B1</accession>
<dbReference type="RefSeq" id="WP_270056790.1">
    <property type="nucleotide sequence ID" value="NZ_CP115149.1"/>
</dbReference>
<evidence type="ECO:0000313" key="3">
    <source>
        <dbReference type="Proteomes" id="UP001212803"/>
    </source>
</evidence>
<dbReference type="Gene3D" id="3.30.70.260">
    <property type="match status" value="1"/>
</dbReference>
<protein>
    <submittedName>
        <fullName evidence="2">ACT domain-containing protein</fullName>
    </submittedName>
</protein>
<gene>
    <name evidence="2" type="ORF">O0235_01295</name>
</gene>
<organism evidence="2 3">
    <name type="scientific">Tepidiforma flava</name>
    <dbReference type="NCBI Taxonomy" id="3004094"/>
    <lineage>
        <taxon>Bacteria</taxon>
        <taxon>Bacillati</taxon>
        <taxon>Chloroflexota</taxon>
        <taxon>Tepidiformia</taxon>
        <taxon>Tepidiformales</taxon>
        <taxon>Tepidiformaceae</taxon>
        <taxon>Tepidiforma</taxon>
    </lineage>
</organism>
<dbReference type="Proteomes" id="UP001212803">
    <property type="component" value="Chromosome"/>
</dbReference>
<dbReference type="SUPFAM" id="SSF55021">
    <property type="entry name" value="ACT-like"/>
    <property type="match status" value="1"/>
</dbReference>